<comment type="caution">
    <text evidence="14">The sequence shown here is derived from an EMBL/GenBank/DDBJ whole genome shotgun (WGS) entry which is preliminary data.</text>
</comment>
<comment type="subcellular location">
    <subcellularLocation>
        <location evidence="1">Nucleus</location>
    </subcellularLocation>
</comment>
<evidence type="ECO:0000259" key="13">
    <source>
        <dbReference type="Pfam" id="PF00125"/>
    </source>
</evidence>
<dbReference type="GO" id="GO:0046982">
    <property type="term" value="F:protein heterodimerization activity"/>
    <property type="evidence" value="ECO:0007669"/>
    <property type="project" value="InterPro"/>
</dbReference>
<dbReference type="PANTHER" id="PTHR10252">
    <property type="entry name" value="HISTONE-LIKE TRANSCRIPTION FACTOR CCAAT-RELATED"/>
    <property type="match status" value="1"/>
</dbReference>
<evidence type="ECO:0000256" key="9">
    <source>
        <dbReference type="ARBA" id="ARBA00038129"/>
    </source>
</evidence>
<dbReference type="Proteomes" id="UP001374579">
    <property type="component" value="Unassembled WGS sequence"/>
</dbReference>
<comment type="similarity">
    <text evidence="9">Belongs to the NFYC/HAP5 subunit family.</text>
</comment>
<keyword evidence="2" id="KW-0805">Transcription regulation</keyword>
<dbReference type="Pfam" id="PF00125">
    <property type="entry name" value="Histone"/>
    <property type="match status" value="1"/>
</dbReference>
<feature type="domain" description="Core Histone H2A/H2B/H3" evidence="13">
    <location>
        <begin position="30"/>
        <end position="105"/>
    </location>
</feature>
<gene>
    <name evidence="14" type="ORF">V1264_023700</name>
</gene>
<accession>A0AAN9B8J9</accession>
<dbReference type="CDD" id="cd22908">
    <property type="entry name" value="HFD_NFYC-like"/>
    <property type="match status" value="1"/>
</dbReference>
<dbReference type="GO" id="GO:0000978">
    <property type="term" value="F:RNA polymerase II cis-regulatory region sequence-specific DNA binding"/>
    <property type="evidence" value="ECO:0007669"/>
    <property type="project" value="TreeGrafter"/>
</dbReference>
<comment type="function">
    <text evidence="7">Component of the sequence-specific heterotrimeric transcription factor (NF-Y) which specifically recognizes a 5'-CCAAT-3' box motif found in the promoters of its target genes. NF-Y can function as both an activator and a repressor, depending on its interacting cofactors.</text>
</comment>
<dbReference type="PANTHER" id="PTHR10252:SF8">
    <property type="entry name" value="NUCLEAR TRANSCRIPTION FACTOR Y SUBUNIT GAMMA"/>
    <property type="match status" value="1"/>
</dbReference>
<dbReference type="EMBL" id="JBAMIC010000011">
    <property type="protein sequence ID" value="KAK7100827.1"/>
    <property type="molecule type" value="Genomic_DNA"/>
</dbReference>
<keyword evidence="6" id="KW-0539">Nucleus</keyword>
<dbReference type="InterPro" id="IPR050568">
    <property type="entry name" value="Transcr_DNA_Rep_Reg"/>
</dbReference>
<keyword evidence="5" id="KW-0804">Transcription</keyword>
<evidence type="ECO:0000256" key="10">
    <source>
        <dbReference type="ARBA" id="ARBA00040590"/>
    </source>
</evidence>
<evidence type="ECO:0000313" key="14">
    <source>
        <dbReference type="EMBL" id="KAK7100827.1"/>
    </source>
</evidence>
<keyword evidence="4" id="KW-0010">Activator</keyword>
<evidence type="ECO:0000256" key="2">
    <source>
        <dbReference type="ARBA" id="ARBA00023015"/>
    </source>
</evidence>
<evidence type="ECO:0000313" key="15">
    <source>
        <dbReference type="Proteomes" id="UP001374579"/>
    </source>
</evidence>
<keyword evidence="3" id="KW-0238">DNA-binding</keyword>
<keyword evidence="15" id="KW-1185">Reference proteome</keyword>
<evidence type="ECO:0000256" key="7">
    <source>
        <dbReference type="ARBA" id="ARBA00025263"/>
    </source>
</evidence>
<name>A0AAN9B8J9_9CAEN</name>
<sequence length="399" mass="44267">MASDPNFVSTPSAEATQMLNDFWPNVLQQIRNLTNNDFKSQELPLARIKKIMKLDEDVKMISAEAPVLFAKAAEIFVCELSLRAWIHTEDNKRRTLQRNDIAMAISKFDQFDFLIDIVPRDELKPAKRQEETVRASSSLPDQIQYYLQLAQQQQQQQNQQQPQVAAAQVQQAISQAGVQVQQPAVQVQQPVQVQQQMVAQPTQSLQQVVTQAAPVQQQTATMQLPGGQIIQQPIQIQNLGQGGAQPQIVQLQTPQGVVQQLGQMQQVLPASVQQQQQTQQTAVVSQLQNQVAAAQPAVVQPTTQVYQQVITPSGEVQSIPIQLTPQQLQSIQMQLQGKVSGQSIVIQSSQPVQAQATDQMSQLAAQQGIYQIHQLPQQAQQIFIQHADGEVEQADVQEA</sequence>
<evidence type="ECO:0000256" key="1">
    <source>
        <dbReference type="ARBA" id="ARBA00004123"/>
    </source>
</evidence>
<proteinExistence type="inferred from homology"/>
<evidence type="ECO:0000256" key="8">
    <source>
        <dbReference type="ARBA" id="ARBA00025911"/>
    </source>
</evidence>
<dbReference type="InterPro" id="IPR007125">
    <property type="entry name" value="H2A/H2B/H3"/>
</dbReference>
<evidence type="ECO:0000256" key="3">
    <source>
        <dbReference type="ARBA" id="ARBA00023125"/>
    </source>
</evidence>
<dbReference type="FunFam" id="1.10.20.10:FF:000006">
    <property type="entry name" value="Nuclear transcription factor Y subunit gamma"/>
    <property type="match status" value="1"/>
</dbReference>
<evidence type="ECO:0000256" key="5">
    <source>
        <dbReference type="ARBA" id="ARBA00023163"/>
    </source>
</evidence>
<reference evidence="14 15" key="1">
    <citation type="submission" date="2024-02" db="EMBL/GenBank/DDBJ databases">
        <title>Chromosome-scale genome assembly of the rough periwinkle Littorina saxatilis.</title>
        <authorList>
            <person name="De Jode A."/>
            <person name="Faria R."/>
            <person name="Formenti G."/>
            <person name="Sims Y."/>
            <person name="Smith T.P."/>
            <person name="Tracey A."/>
            <person name="Wood J.M.D."/>
            <person name="Zagrodzka Z.B."/>
            <person name="Johannesson K."/>
            <person name="Butlin R.K."/>
            <person name="Leder E.H."/>
        </authorList>
    </citation>
    <scope>NUCLEOTIDE SEQUENCE [LARGE SCALE GENOMIC DNA]</scope>
    <source>
        <strain evidence="14">Snail1</strain>
        <tissue evidence="14">Muscle</tissue>
    </source>
</reference>
<dbReference type="SUPFAM" id="SSF47113">
    <property type="entry name" value="Histone-fold"/>
    <property type="match status" value="1"/>
</dbReference>
<dbReference type="AlphaFoldDB" id="A0AAN9B8J9"/>
<evidence type="ECO:0000256" key="11">
    <source>
        <dbReference type="ARBA" id="ARBA00042333"/>
    </source>
</evidence>
<organism evidence="14 15">
    <name type="scientific">Littorina saxatilis</name>
    <dbReference type="NCBI Taxonomy" id="31220"/>
    <lineage>
        <taxon>Eukaryota</taxon>
        <taxon>Metazoa</taxon>
        <taxon>Spiralia</taxon>
        <taxon>Lophotrochozoa</taxon>
        <taxon>Mollusca</taxon>
        <taxon>Gastropoda</taxon>
        <taxon>Caenogastropoda</taxon>
        <taxon>Littorinimorpha</taxon>
        <taxon>Littorinoidea</taxon>
        <taxon>Littorinidae</taxon>
        <taxon>Littorina</taxon>
    </lineage>
</organism>
<evidence type="ECO:0000256" key="12">
    <source>
        <dbReference type="ARBA" id="ARBA00042663"/>
    </source>
</evidence>
<dbReference type="InterPro" id="IPR009072">
    <property type="entry name" value="Histone-fold"/>
</dbReference>
<dbReference type="GO" id="GO:0016602">
    <property type="term" value="C:CCAAT-binding factor complex"/>
    <property type="evidence" value="ECO:0007669"/>
    <property type="project" value="TreeGrafter"/>
</dbReference>
<evidence type="ECO:0000256" key="6">
    <source>
        <dbReference type="ARBA" id="ARBA00023242"/>
    </source>
</evidence>
<dbReference type="Gene3D" id="1.10.20.10">
    <property type="entry name" value="Histone, subunit A"/>
    <property type="match status" value="1"/>
</dbReference>
<dbReference type="GO" id="GO:0001228">
    <property type="term" value="F:DNA-binding transcription activator activity, RNA polymerase II-specific"/>
    <property type="evidence" value="ECO:0007669"/>
    <property type="project" value="TreeGrafter"/>
</dbReference>
<protein>
    <recommendedName>
        <fullName evidence="10">Nuclear transcription factor Y subunit gamma</fullName>
    </recommendedName>
    <alternativeName>
        <fullName evidence="11">CAAT box DNA-binding protein subunit C</fullName>
    </alternativeName>
    <alternativeName>
        <fullName evidence="12">Nuclear transcription factor Y subunit C</fullName>
    </alternativeName>
</protein>
<evidence type="ECO:0000256" key="4">
    <source>
        <dbReference type="ARBA" id="ARBA00023159"/>
    </source>
</evidence>
<comment type="subunit">
    <text evidence="8">Heterotrimeric transcription factor composed of three components, NF-YA, NF-YB and NF-YC. NF-YB and NF-YC must interact and dimerize for NF-YA association and DNA binding.</text>
</comment>